<evidence type="ECO:0000313" key="2">
    <source>
        <dbReference type="Proteomes" id="UP000790709"/>
    </source>
</evidence>
<comment type="caution">
    <text evidence="1">The sequence shown here is derived from an EMBL/GenBank/DDBJ whole genome shotgun (WGS) entry which is preliminary data.</text>
</comment>
<keyword evidence="2" id="KW-1185">Reference proteome</keyword>
<organism evidence="1 2">
    <name type="scientific">Leucogyrophana mollusca</name>
    <dbReference type="NCBI Taxonomy" id="85980"/>
    <lineage>
        <taxon>Eukaryota</taxon>
        <taxon>Fungi</taxon>
        <taxon>Dikarya</taxon>
        <taxon>Basidiomycota</taxon>
        <taxon>Agaricomycotina</taxon>
        <taxon>Agaricomycetes</taxon>
        <taxon>Agaricomycetidae</taxon>
        <taxon>Boletales</taxon>
        <taxon>Boletales incertae sedis</taxon>
        <taxon>Leucogyrophana</taxon>
    </lineage>
</organism>
<protein>
    <submittedName>
        <fullName evidence="1">AARP2CN-domain-containing protein</fullName>
    </submittedName>
</protein>
<sequence>RLARRNTAKQAQSQKRRAAIAAARLFSGPDGAPRIVAVVPLAPDVPARGVVCALASALGEPEEEVAGRGVWRVRAERFKTSLQFVNVPYGNFYAALDACRAADYVVLALSTTIEVDTWGDTLLRTLQAQGLPQVVAVASPSTPTDAHAPTDAATLKSLLSFTRYFVPTLARVFDLGAGADRLGAVRALAEGRPGEVRWRAGRAWVLGERVEWADGGDGEGGAGGVLRVTGVVRGAALSPDRLVHVPGVGDFQVEKIVSAPLPRRSKSGQAMDVEPALLAEADPAEADSLVSSNDPDDMANEQTWPTEEEMHGPRGDADADGQGDADGERLPPARKGTTPRTIRRIPKGMSEYQAAWILDESEDEDEEGGEGGGEGGDGGGGGEGGSGEGVEMDEEMVDMPVRMDDDEMESEARKSVVAFQDLDVDEEAQ</sequence>
<reference evidence="1" key="1">
    <citation type="journal article" date="2021" name="New Phytol.">
        <title>Evolutionary innovations through gain and loss of genes in the ectomycorrhizal Boletales.</title>
        <authorList>
            <person name="Wu G."/>
            <person name="Miyauchi S."/>
            <person name="Morin E."/>
            <person name="Kuo A."/>
            <person name="Drula E."/>
            <person name="Varga T."/>
            <person name="Kohler A."/>
            <person name="Feng B."/>
            <person name="Cao Y."/>
            <person name="Lipzen A."/>
            <person name="Daum C."/>
            <person name="Hundley H."/>
            <person name="Pangilinan J."/>
            <person name="Johnson J."/>
            <person name="Barry K."/>
            <person name="LaButti K."/>
            <person name="Ng V."/>
            <person name="Ahrendt S."/>
            <person name="Min B."/>
            <person name="Choi I.G."/>
            <person name="Park H."/>
            <person name="Plett J.M."/>
            <person name="Magnuson J."/>
            <person name="Spatafora J.W."/>
            <person name="Nagy L.G."/>
            <person name="Henrissat B."/>
            <person name="Grigoriev I.V."/>
            <person name="Yang Z.L."/>
            <person name="Xu J."/>
            <person name="Martin F.M."/>
        </authorList>
    </citation>
    <scope>NUCLEOTIDE SEQUENCE</scope>
    <source>
        <strain evidence="1">KUC20120723A-06</strain>
    </source>
</reference>
<accession>A0ACB8AUR7</accession>
<evidence type="ECO:0000313" key="1">
    <source>
        <dbReference type="EMBL" id="KAH7916985.1"/>
    </source>
</evidence>
<dbReference type="EMBL" id="MU267381">
    <property type="protein sequence ID" value="KAH7916985.1"/>
    <property type="molecule type" value="Genomic_DNA"/>
</dbReference>
<feature type="non-terminal residue" evidence="1">
    <location>
        <position position="1"/>
    </location>
</feature>
<dbReference type="Proteomes" id="UP000790709">
    <property type="component" value="Unassembled WGS sequence"/>
</dbReference>
<proteinExistence type="predicted"/>
<feature type="non-terminal residue" evidence="1">
    <location>
        <position position="429"/>
    </location>
</feature>
<name>A0ACB8AUR7_9AGAM</name>
<gene>
    <name evidence="1" type="ORF">BV22DRAFT_1052773</name>
</gene>